<dbReference type="PIRSF" id="PIRSF037567">
    <property type="entry name" value="MTTB_MeTrfase"/>
    <property type="match status" value="1"/>
</dbReference>
<proteinExistence type="inferred from homology"/>
<evidence type="ECO:0000256" key="2">
    <source>
        <dbReference type="ARBA" id="ARBA00022603"/>
    </source>
</evidence>
<dbReference type="GO" id="GO:0008168">
    <property type="term" value="F:methyltransferase activity"/>
    <property type="evidence" value="ECO:0007669"/>
    <property type="project" value="UniProtKB-KW"/>
</dbReference>
<dbReference type="EC" id="2.1.1.-" evidence="4"/>
<evidence type="ECO:0000256" key="1">
    <source>
        <dbReference type="ARBA" id="ARBA00007137"/>
    </source>
</evidence>
<comment type="caution">
    <text evidence="5">The sequence shown here is derived from an EMBL/GenBank/DDBJ whole genome shotgun (WGS) entry which is preliminary data.</text>
</comment>
<dbReference type="GO" id="GO:0015948">
    <property type="term" value="P:methanogenesis"/>
    <property type="evidence" value="ECO:0007669"/>
    <property type="project" value="UniProtKB-UniRule"/>
</dbReference>
<evidence type="ECO:0000256" key="4">
    <source>
        <dbReference type="PIRNR" id="PIRNR037567"/>
    </source>
</evidence>
<dbReference type="EMBL" id="JAGWCR010000012">
    <property type="protein sequence ID" value="MBS3651066.1"/>
    <property type="molecule type" value="Genomic_DNA"/>
</dbReference>
<comment type="similarity">
    <text evidence="1 4">Belongs to the trimethylamine methyltransferase family.</text>
</comment>
<dbReference type="InterPro" id="IPR038601">
    <property type="entry name" value="MttB-like_sf"/>
</dbReference>
<dbReference type="InterPro" id="IPR010426">
    <property type="entry name" value="MTTB_MeTrfase"/>
</dbReference>
<dbReference type="GO" id="GO:0032259">
    <property type="term" value="P:methylation"/>
    <property type="evidence" value="ECO:0007669"/>
    <property type="project" value="UniProtKB-KW"/>
</dbReference>
<keyword evidence="3 4" id="KW-0808">Transferase</keyword>
<evidence type="ECO:0000313" key="5">
    <source>
        <dbReference type="EMBL" id="MBS3651066.1"/>
    </source>
</evidence>
<evidence type="ECO:0000313" key="6">
    <source>
        <dbReference type="Proteomes" id="UP000680348"/>
    </source>
</evidence>
<keyword evidence="2 5" id="KW-0489">Methyltransferase</keyword>
<sequence>MARRASSLSAEREERLSARRVTKDAWSLCRNPFPPLEVVDEGGLERIEATALRILEELGLEFQNARALQILAANGAEVDFETQMVRFDRALVKELVGKAPSQFTLHARNPERDIVIGGNSIVFAPVAGPPNCSDLDRGRRPGTSQDLIDLIKLHHTLNMVHTAGGTVEPQDLPVESRHLDFCYNLSTLSDRVWGARAIGRTRIEDALDILAIVRGTDRDGLAERPGLFSVINVNSPRRVDAELLNGLMAMSEANQAVIVTPFTLAGAMSPVTIAGALAQQTAEALAVIAFTQMVRPGAPVIFGGFTSNVDMKSGAPAFGTPEYANAVLVGGQLARRWKLPYRTSNVTSSNAVDAQAVMESSMSLWAAVLAHGNFIYHSTGWLEGGLTTSFEKVIVDADMIGGIRAWLNPLDLSDDALAFDAIAATPPGGHFFGADHTLARFKTAFHPPLLADLRPHDTWRLDGGKTATERANERWKTQLASYEQPALEPDRKEALDAFVARRCLEIEARGLTS</sequence>
<keyword evidence="6" id="KW-1185">Reference proteome</keyword>
<dbReference type="RefSeq" id="WP_188256625.1">
    <property type="nucleotide sequence ID" value="NZ_JABVCF010000012.1"/>
</dbReference>
<evidence type="ECO:0000256" key="3">
    <source>
        <dbReference type="ARBA" id="ARBA00022679"/>
    </source>
</evidence>
<accession>A0A942IAZ9</accession>
<protein>
    <recommendedName>
        <fullName evidence="4">Methyltransferase</fullName>
        <ecNumber evidence="4">2.1.1.-</ecNumber>
    </recommendedName>
</protein>
<organism evidence="5 6">
    <name type="scientific">Pseudaminobacter soli</name>
    <name type="common">ex Zhang et al. 2022</name>
    <dbReference type="NCBI Taxonomy" id="2831468"/>
    <lineage>
        <taxon>Bacteria</taxon>
        <taxon>Pseudomonadati</taxon>
        <taxon>Pseudomonadota</taxon>
        <taxon>Alphaproteobacteria</taxon>
        <taxon>Hyphomicrobiales</taxon>
        <taxon>Phyllobacteriaceae</taxon>
        <taxon>Pseudaminobacter</taxon>
    </lineage>
</organism>
<name>A0A942IAZ9_9HYPH</name>
<dbReference type="Pfam" id="PF06253">
    <property type="entry name" value="MTTB"/>
    <property type="match status" value="1"/>
</dbReference>
<dbReference type="Gene3D" id="3.20.20.480">
    <property type="entry name" value="Trimethylamine methyltransferase-like"/>
    <property type="match status" value="1"/>
</dbReference>
<reference evidence="5" key="1">
    <citation type="submission" date="2021-04" db="EMBL/GenBank/DDBJ databases">
        <title>Pseudaminobacter soli sp. nov., isolated from paddy soil contaminated by heavy metals.</title>
        <authorList>
            <person name="Zhang K."/>
        </authorList>
    </citation>
    <scope>NUCLEOTIDE SEQUENCE</scope>
    <source>
        <strain evidence="5">19-2017</strain>
    </source>
</reference>
<dbReference type="AlphaFoldDB" id="A0A942IAZ9"/>
<gene>
    <name evidence="5" type="ORF">KEU06_20860</name>
</gene>
<dbReference type="Proteomes" id="UP000680348">
    <property type="component" value="Unassembled WGS sequence"/>
</dbReference>